<dbReference type="Pfam" id="PF04909">
    <property type="entry name" value="Amidohydro_2"/>
    <property type="match status" value="1"/>
</dbReference>
<accession>A0A3B0U260</accession>
<dbReference type="PANTHER" id="PTHR21240">
    <property type="entry name" value="2-AMINO-3-CARBOXYLMUCONATE-6-SEMIALDEHYDE DECARBOXYLASE"/>
    <property type="match status" value="1"/>
</dbReference>
<dbReference type="GO" id="GO:0016787">
    <property type="term" value="F:hydrolase activity"/>
    <property type="evidence" value="ECO:0007669"/>
    <property type="project" value="UniProtKB-KW"/>
</dbReference>
<dbReference type="InterPro" id="IPR032466">
    <property type="entry name" value="Metal_Hydrolase"/>
</dbReference>
<name>A0A3B0U260_9ZZZZ</name>
<dbReference type="GO" id="GO:0019748">
    <property type="term" value="P:secondary metabolic process"/>
    <property type="evidence" value="ECO:0007669"/>
    <property type="project" value="TreeGrafter"/>
</dbReference>
<dbReference type="Gene3D" id="3.20.20.140">
    <property type="entry name" value="Metal-dependent hydrolases"/>
    <property type="match status" value="1"/>
</dbReference>
<dbReference type="GO" id="GO:0005737">
    <property type="term" value="C:cytoplasm"/>
    <property type="evidence" value="ECO:0007669"/>
    <property type="project" value="TreeGrafter"/>
</dbReference>
<organism evidence="3">
    <name type="scientific">hydrothermal vent metagenome</name>
    <dbReference type="NCBI Taxonomy" id="652676"/>
    <lineage>
        <taxon>unclassified sequences</taxon>
        <taxon>metagenomes</taxon>
        <taxon>ecological metagenomes</taxon>
    </lineage>
</organism>
<evidence type="ECO:0000259" key="2">
    <source>
        <dbReference type="Pfam" id="PF04909"/>
    </source>
</evidence>
<keyword evidence="3" id="KW-0378">Hydrolase</keyword>
<evidence type="ECO:0000313" key="3">
    <source>
        <dbReference type="EMBL" id="VAW25131.1"/>
    </source>
</evidence>
<dbReference type="EMBL" id="UOEP01000238">
    <property type="protein sequence ID" value="VAW25131.1"/>
    <property type="molecule type" value="Genomic_DNA"/>
</dbReference>
<proteinExistence type="predicted"/>
<feature type="domain" description="Amidohydrolase-related" evidence="2">
    <location>
        <begin position="171"/>
        <end position="411"/>
    </location>
</feature>
<gene>
    <name evidence="3" type="ORF">MNBD_BACTEROID01-337</name>
</gene>
<reference evidence="3" key="1">
    <citation type="submission" date="2018-06" db="EMBL/GenBank/DDBJ databases">
        <authorList>
            <person name="Zhirakovskaya E."/>
        </authorList>
    </citation>
    <scope>NUCLEOTIDE SEQUENCE</scope>
</reference>
<dbReference type="AlphaFoldDB" id="A0A3B0U260"/>
<dbReference type="InterPro" id="IPR032465">
    <property type="entry name" value="ACMSD"/>
</dbReference>
<dbReference type="InterPro" id="IPR006680">
    <property type="entry name" value="Amidohydro-rel"/>
</dbReference>
<dbReference type="GO" id="GO:0016831">
    <property type="term" value="F:carboxy-lyase activity"/>
    <property type="evidence" value="ECO:0007669"/>
    <property type="project" value="InterPro"/>
</dbReference>
<dbReference type="PANTHER" id="PTHR21240:SF28">
    <property type="entry name" value="ISO-OROTATE DECARBOXYLASE (EUROFUNG)"/>
    <property type="match status" value="1"/>
</dbReference>
<evidence type="ECO:0000256" key="1">
    <source>
        <dbReference type="ARBA" id="ARBA00023239"/>
    </source>
</evidence>
<protein>
    <submittedName>
        <fullName evidence="3">Amidohydrolase 2</fullName>
    </submittedName>
</protein>
<sequence length="413" mass="46650">MTKRRDFIKKSVLGLTAGIATGGMSLNAKPSTSVSIANGGVQKDWHKDPEWREIKYGGWGGPGVSPGPGPMDDILVKDYAPRSSVVTQETFVPKAKYQVIDSHVHVLARTPEEVADWVKTMDEVGIETSLVLTGVTGDEFDALVDSLPKAFPGRFQLYCGMDKTNIDKPDYSERVVAELERCYTKGAIGVGEITDKGYGIVSPKFDGNYDKPASLPRNKRLHPDDDRLDNFWGKCAELGMPVSLHVADHPSCWTPLDVYQERTPDYQHFNKYGLDVPSYAELIEKRNRTLKKHPNTIFISCHLGNQGHDLEALSHDMDKYPNLYLDTSARDYEMGRTPRTSAKFLEKYKGRILFGTDQSREKSMYQMHWRLLETADEYIVGRLGWRYYGLDLSDSVLKSMYYNTASKILNLVR</sequence>
<keyword evidence="1" id="KW-0456">Lyase</keyword>
<dbReference type="SUPFAM" id="SSF51556">
    <property type="entry name" value="Metallo-dependent hydrolases"/>
    <property type="match status" value="1"/>
</dbReference>